<evidence type="ECO:0000256" key="5">
    <source>
        <dbReference type="ARBA" id="ARBA00022490"/>
    </source>
</evidence>
<dbReference type="AlphaFoldDB" id="A0A1T4LVR2"/>
<evidence type="ECO:0000256" key="10">
    <source>
        <dbReference type="RuleBase" id="RU003421"/>
    </source>
</evidence>
<feature type="active site" evidence="9">
    <location>
        <position position="264"/>
    </location>
</feature>
<feature type="active site" description="Proton donor" evidence="9">
    <location>
        <position position="292"/>
    </location>
</feature>
<evidence type="ECO:0000259" key="11">
    <source>
        <dbReference type="Pfam" id="PF00561"/>
    </source>
</evidence>
<name>A0A1T4LVR2_9LACT</name>
<evidence type="ECO:0000256" key="9">
    <source>
        <dbReference type="PIRSR" id="PIRSR006431-1"/>
    </source>
</evidence>
<keyword evidence="13" id="KW-1185">Reference proteome</keyword>
<organism evidence="12 13">
    <name type="scientific">Globicatella sulfidifaciens DSM 15739</name>
    <dbReference type="NCBI Taxonomy" id="1121925"/>
    <lineage>
        <taxon>Bacteria</taxon>
        <taxon>Bacillati</taxon>
        <taxon>Bacillota</taxon>
        <taxon>Bacilli</taxon>
        <taxon>Lactobacillales</taxon>
        <taxon>Aerococcaceae</taxon>
        <taxon>Globicatella</taxon>
    </lineage>
</organism>
<evidence type="ECO:0000256" key="3">
    <source>
        <dbReference type="ARBA" id="ARBA00010088"/>
    </source>
</evidence>
<evidence type="ECO:0000313" key="13">
    <source>
        <dbReference type="Proteomes" id="UP000189941"/>
    </source>
</evidence>
<evidence type="ECO:0000256" key="8">
    <source>
        <dbReference type="PIRNR" id="PIRNR006431"/>
    </source>
</evidence>
<dbReference type="InterPro" id="IPR005944">
    <property type="entry name" value="Pro_iminopeptidase"/>
</dbReference>
<feature type="active site" description="Nucleophile" evidence="9">
    <location>
        <position position="109"/>
    </location>
</feature>
<dbReference type="InterPro" id="IPR002410">
    <property type="entry name" value="Peptidase_S33"/>
</dbReference>
<keyword evidence="4 8" id="KW-0031">Aminopeptidase</keyword>
<dbReference type="GO" id="GO:0006508">
    <property type="term" value="P:proteolysis"/>
    <property type="evidence" value="ECO:0007669"/>
    <property type="project" value="UniProtKB-KW"/>
</dbReference>
<dbReference type="PANTHER" id="PTHR43722:SF1">
    <property type="entry name" value="PROLINE IMINOPEPTIDASE"/>
    <property type="match status" value="1"/>
</dbReference>
<dbReference type="PRINTS" id="PR00793">
    <property type="entry name" value="PROAMNOPTASE"/>
</dbReference>
<gene>
    <name evidence="12" type="ORF">SAMN02746011_01230</name>
</gene>
<dbReference type="PIRSF" id="PIRSF006431">
    <property type="entry name" value="Pept_S33"/>
    <property type="match status" value="1"/>
</dbReference>
<reference evidence="13" key="1">
    <citation type="submission" date="2017-02" db="EMBL/GenBank/DDBJ databases">
        <authorList>
            <person name="Varghese N."/>
            <person name="Submissions S."/>
        </authorList>
    </citation>
    <scope>NUCLEOTIDE SEQUENCE [LARGE SCALE GENOMIC DNA]</scope>
    <source>
        <strain evidence="13">DSM 15739</strain>
    </source>
</reference>
<sequence length="312" mass="36110">MAGYLNTKINQVYHLEVDETHTLYIEECGNPEGQPVLFLHGGPGGSVGEPSRCFFNPEKYRIILFDQRGTGQSQPFLSLENNTVLDSVADIEKIRQYLQIEQWYVFGGSYGTTLALAYAIHYPKQVQHLILRGIFLGRQSDVDWLFQEGAGYFYPEEFERFKNYIPEAEQDDLVTAYYQRMLDSDESVRDEACYEWSQWETAIVKLVQNPKDLRQTVTNGDRSIGLLESHYFAHKMFWEEDNYLLNRVDKLQDIPMDIVHGRYDVDCRLSGAYELQQLCPKAKLHIVALGSHTPYDDAMFTKLVSIMDELAR</sequence>
<evidence type="ECO:0000256" key="1">
    <source>
        <dbReference type="ARBA" id="ARBA00001585"/>
    </source>
</evidence>
<dbReference type="STRING" id="1121925.SAMN02746011_01230"/>
<evidence type="ECO:0000313" key="12">
    <source>
        <dbReference type="EMBL" id="SJZ58747.1"/>
    </source>
</evidence>
<dbReference type="OrthoDB" id="9775557at2"/>
<dbReference type="Gene3D" id="3.40.50.1820">
    <property type="entry name" value="alpha/beta hydrolase"/>
    <property type="match status" value="1"/>
</dbReference>
<keyword evidence="5 8" id="KW-0963">Cytoplasm</keyword>
<dbReference type="NCBIfam" id="TIGR01249">
    <property type="entry name" value="pro_imino_pep_1"/>
    <property type="match status" value="1"/>
</dbReference>
<dbReference type="PANTHER" id="PTHR43722">
    <property type="entry name" value="PROLINE IMINOPEPTIDASE"/>
    <property type="match status" value="1"/>
</dbReference>
<evidence type="ECO:0000256" key="4">
    <source>
        <dbReference type="ARBA" id="ARBA00022438"/>
    </source>
</evidence>
<comment type="catalytic activity">
    <reaction evidence="1 8 10">
        <text>Release of N-terminal proline from a peptide.</text>
        <dbReference type="EC" id="3.4.11.5"/>
    </reaction>
</comment>
<dbReference type="GO" id="GO:0005737">
    <property type="term" value="C:cytoplasm"/>
    <property type="evidence" value="ECO:0007669"/>
    <property type="project" value="UniProtKB-SubCell"/>
</dbReference>
<evidence type="ECO:0000256" key="2">
    <source>
        <dbReference type="ARBA" id="ARBA00004496"/>
    </source>
</evidence>
<protein>
    <recommendedName>
        <fullName evidence="8 10">Proline iminopeptidase</fullName>
        <shortName evidence="8">PIP</shortName>
        <ecNumber evidence="8 10">3.4.11.5</ecNumber>
    </recommendedName>
    <alternativeName>
        <fullName evidence="8">Prolyl aminopeptidase</fullName>
    </alternativeName>
</protein>
<dbReference type="InterPro" id="IPR000073">
    <property type="entry name" value="AB_hydrolase_1"/>
</dbReference>
<proteinExistence type="inferred from homology"/>
<feature type="domain" description="AB hydrolase-1" evidence="11">
    <location>
        <begin position="35"/>
        <end position="297"/>
    </location>
</feature>
<dbReference type="SUPFAM" id="SSF53474">
    <property type="entry name" value="alpha/beta-Hydrolases"/>
    <property type="match status" value="1"/>
</dbReference>
<dbReference type="Proteomes" id="UP000189941">
    <property type="component" value="Unassembled WGS sequence"/>
</dbReference>
<dbReference type="EMBL" id="FUWO01000009">
    <property type="protein sequence ID" value="SJZ58747.1"/>
    <property type="molecule type" value="Genomic_DNA"/>
</dbReference>
<dbReference type="PRINTS" id="PR00111">
    <property type="entry name" value="ABHYDROLASE"/>
</dbReference>
<dbReference type="Pfam" id="PF00561">
    <property type="entry name" value="Abhydrolase_1"/>
    <property type="match status" value="1"/>
</dbReference>
<dbReference type="InterPro" id="IPR029058">
    <property type="entry name" value="AB_hydrolase_fold"/>
</dbReference>
<comment type="similarity">
    <text evidence="3 8 10">Belongs to the peptidase S33 family.</text>
</comment>
<accession>A0A1T4LVR2</accession>
<keyword evidence="6 8" id="KW-0645">Protease</keyword>
<dbReference type="GO" id="GO:0004177">
    <property type="term" value="F:aminopeptidase activity"/>
    <property type="evidence" value="ECO:0007669"/>
    <property type="project" value="UniProtKB-UniRule"/>
</dbReference>
<keyword evidence="7 8" id="KW-0378">Hydrolase</keyword>
<comment type="subcellular location">
    <subcellularLocation>
        <location evidence="2 8">Cytoplasm</location>
    </subcellularLocation>
</comment>
<dbReference type="RefSeq" id="WP_078755987.1">
    <property type="nucleotide sequence ID" value="NZ_FUWO01000009.1"/>
</dbReference>
<dbReference type="EC" id="3.4.11.5" evidence="8 10"/>
<evidence type="ECO:0000256" key="7">
    <source>
        <dbReference type="ARBA" id="ARBA00022801"/>
    </source>
</evidence>
<evidence type="ECO:0000256" key="6">
    <source>
        <dbReference type="ARBA" id="ARBA00022670"/>
    </source>
</evidence>